<dbReference type="PROSITE" id="PS50088">
    <property type="entry name" value="ANK_REPEAT"/>
    <property type="match status" value="2"/>
</dbReference>
<dbReference type="PROSITE" id="PS50297">
    <property type="entry name" value="ANK_REP_REGION"/>
    <property type="match status" value="1"/>
</dbReference>
<dbReference type="InterPro" id="IPR050657">
    <property type="entry name" value="Ankyrin_repeat_domain"/>
</dbReference>
<name>A0A3G4ZWW7_9VIRU</name>
<accession>A0A3G4ZWW7</accession>
<proteinExistence type="predicted"/>
<dbReference type="PANTHER" id="PTHR24147">
    <property type="entry name" value="ANKYRIN REPEAT DOMAIN 36-RELATED"/>
    <property type="match status" value="1"/>
</dbReference>
<dbReference type="SUPFAM" id="SSF48403">
    <property type="entry name" value="Ankyrin repeat"/>
    <property type="match status" value="1"/>
</dbReference>
<protein>
    <submittedName>
        <fullName evidence="1">Uncharacterized protein</fullName>
    </submittedName>
</protein>
<sequence length="294" mass="32373">MFGLTTSIDKSELLVMTDKEDDKRYSMVESLMVLKLFAELVQLGDDADCRQFVIEHPTIHKMQAFLFGENQCALGLAIILNYMMTVRELIRQGASLDSIIYGKSLLEYVIMRGTPATSQPPMIALLLEQKCDVDIIGTSGDTALITAVKRENEALVIQLLNAKANVNITGKSGDTALMTAVKYGNEVLVKQLLNAKANVDICTPLKICFDKSFAALAFESLTTHPLKTDILPAHKQIGFELMRQGADFVSILDTPAGCYTGIFEAGRGLFAEYIHIVYAERVFAILSPFFGTTQ</sequence>
<reference evidence="1" key="1">
    <citation type="submission" date="2018-10" db="EMBL/GenBank/DDBJ databases">
        <title>Hidden diversity of soil giant viruses.</title>
        <authorList>
            <person name="Schulz F."/>
            <person name="Alteio L."/>
            <person name="Goudeau D."/>
            <person name="Ryan E.M."/>
            <person name="Malmstrom R.R."/>
            <person name="Blanchard J."/>
            <person name="Woyke T."/>
        </authorList>
    </citation>
    <scope>NUCLEOTIDE SEQUENCE</scope>
    <source>
        <strain evidence="1">FNV1</strain>
    </source>
</reference>
<dbReference type="EMBL" id="MK072144">
    <property type="protein sequence ID" value="AYV79408.1"/>
    <property type="molecule type" value="Genomic_DNA"/>
</dbReference>
<dbReference type="InterPro" id="IPR002110">
    <property type="entry name" value="Ankyrin_rpt"/>
</dbReference>
<evidence type="ECO:0000313" key="1">
    <source>
        <dbReference type="EMBL" id="AYV79408.1"/>
    </source>
</evidence>
<dbReference type="Pfam" id="PF12796">
    <property type="entry name" value="Ank_2"/>
    <property type="match status" value="1"/>
</dbReference>
<dbReference type="Gene3D" id="1.25.40.20">
    <property type="entry name" value="Ankyrin repeat-containing domain"/>
    <property type="match status" value="1"/>
</dbReference>
<organism evidence="1">
    <name type="scientific">Faunusvirus sp</name>
    <dbReference type="NCBI Taxonomy" id="2487766"/>
    <lineage>
        <taxon>Viruses</taxon>
        <taxon>Varidnaviria</taxon>
        <taxon>Bamfordvirae</taxon>
        <taxon>Nucleocytoviricota</taxon>
        <taxon>Megaviricetes</taxon>
        <taxon>Imitervirales</taxon>
        <taxon>Mimiviridae</taxon>
    </lineage>
</organism>
<dbReference type="InterPro" id="IPR036770">
    <property type="entry name" value="Ankyrin_rpt-contain_sf"/>
</dbReference>
<dbReference type="SMART" id="SM00248">
    <property type="entry name" value="ANK"/>
    <property type="match status" value="4"/>
</dbReference>
<gene>
    <name evidence="1" type="ORF">Faunusvirus13_1</name>
</gene>
<feature type="non-terminal residue" evidence="1">
    <location>
        <position position="294"/>
    </location>
</feature>
<dbReference type="PANTHER" id="PTHR24147:SF53">
    <property type="entry name" value="ANKYRIN REPEAT DOMAIN 26"/>
    <property type="match status" value="1"/>
</dbReference>